<accession>A0A7L4P6V1</accession>
<keyword evidence="3" id="KW-1185">Reference proteome</keyword>
<keyword evidence="1" id="KW-0472">Membrane</keyword>
<feature type="transmembrane region" description="Helical" evidence="1">
    <location>
        <begin position="234"/>
        <end position="253"/>
    </location>
</feature>
<dbReference type="InterPro" id="IPR009078">
    <property type="entry name" value="Ferritin-like_SF"/>
</dbReference>
<feature type="transmembrane region" description="Helical" evidence="1">
    <location>
        <begin position="265"/>
        <end position="285"/>
    </location>
</feature>
<protein>
    <submittedName>
        <fullName evidence="2">Rubrerythrin family protein</fullName>
    </submittedName>
</protein>
<dbReference type="Proteomes" id="UP000554766">
    <property type="component" value="Unassembled WGS sequence"/>
</dbReference>
<dbReference type="EMBL" id="JAAVJF010000001">
    <property type="protein sequence ID" value="NYR14768.1"/>
    <property type="molecule type" value="Genomic_DNA"/>
</dbReference>
<feature type="transmembrane region" description="Helical" evidence="1">
    <location>
        <begin position="172"/>
        <end position="195"/>
    </location>
</feature>
<sequence length="299" mass="32443">MVEISSDLQKVAREAALDEYKEYVTYSALARAERNPRRRAVLERLAEQELEHFRFWNKFAGVAPPGWFRLYAYFMVFVRLLLGATFVAKLLERGEEGAVGRYRSVLPLLPDADREALLKIIADEEGHERALIDQLDEAVVKYMGALVLGLADAIIEITGAHAGTLGTTDSTVVAGVIGLIVGVGAAISMASASYLQAKHDVGKSPGVAALATGLSYIAAVALLSLPYFLLHDVYLAFAASITVGVFLAFLLTFQGAVYAERDFKFEFLQTVGLLLGTAFLTYLLGDWLGSVFGVKKLVG</sequence>
<dbReference type="CDD" id="cd01044">
    <property type="entry name" value="Ferritin_CCC1_N"/>
    <property type="match status" value="1"/>
</dbReference>
<keyword evidence="1" id="KW-0812">Transmembrane</keyword>
<comment type="caution">
    <text evidence="2">The sequence shown here is derived from an EMBL/GenBank/DDBJ whole genome shotgun (WGS) entry which is preliminary data.</text>
</comment>
<dbReference type="CDD" id="cd02431">
    <property type="entry name" value="Ferritin_CCC1_C"/>
    <property type="match status" value="1"/>
</dbReference>
<keyword evidence="1" id="KW-1133">Transmembrane helix</keyword>
<dbReference type="AlphaFoldDB" id="A0A7L4P6V1"/>
<dbReference type="GeneID" id="5055156"/>
<feature type="transmembrane region" description="Helical" evidence="1">
    <location>
        <begin position="70"/>
        <end position="91"/>
    </location>
</feature>
<proteinExistence type="predicted"/>
<gene>
    <name evidence="2" type="ORF">HC235_02070</name>
</gene>
<feature type="transmembrane region" description="Helical" evidence="1">
    <location>
        <begin position="207"/>
        <end position="228"/>
    </location>
</feature>
<organism evidence="2 3">
    <name type="scientific">Pyrobaculum arsenaticum</name>
    <dbReference type="NCBI Taxonomy" id="121277"/>
    <lineage>
        <taxon>Archaea</taxon>
        <taxon>Thermoproteota</taxon>
        <taxon>Thermoprotei</taxon>
        <taxon>Thermoproteales</taxon>
        <taxon>Thermoproteaceae</taxon>
        <taxon>Pyrobaculum</taxon>
    </lineage>
</organism>
<evidence type="ECO:0000256" key="1">
    <source>
        <dbReference type="SAM" id="Phobius"/>
    </source>
</evidence>
<dbReference type="SUPFAM" id="SSF47240">
    <property type="entry name" value="Ferritin-like"/>
    <property type="match status" value="1"/>
</dbReference>
<dbReference type="OMA" id="TFAVKLM"/>
<evidence type="ECO:0000313" key="3">
    <source>
        <dbReference type="Proteomes" id="UP000554766"/>
    </source>
</evidence>
<dbReference type="InterPro" id="IPR039376">
    <property type="entry name" value="Ferritin_CCC1_N"/>
</dbReference>
<dbReference type="RefSeq" id="WP_011900197.1">
    <property type="nucleotide sequence ID" value="NZ_JAAVJF010000001.1"/>
</dbReference>
<feature type="transmembrane region" description="Helical" evidence="1">
    <location>
        <begin position="139"/>
        <end position="160"/>
    </location>
</feature>
<name>A0A7L4P6V1_9CREN</name>
<reference evidence="2 3" key="1">
    <citation type="journal article" date="2020" name="Nat. Commun.">
        <title>The structures of two archaeal type IV pili illuminate evolutionary relationships.</title>
        <authorList>
            <person name="Wang F."/>
            <person name="Baquero D.P."/>
            <person name="Su Z."/>
            <person name="Beltran L.C."/>
            <person name="Prangishvili D."/>
            <person name="Krupovic M."/>
            <person name="Egelman E.H."/>
        </authorList>
    </citation>
    <scope>NUCLEOTIDE SEQUENCE [LARGE SCALE GENOMIC DNA]</scope>
    <source>
        <strain evidence="2 3">2GA</strain>
    </source>
</reference>
<evidence type="ECO:0000313" key="2">
    <source>
        <dbReference type="EMBL" id="NYR14768.1"/>
    </source>
</evidence>